<accession>A0A2A5B9J5</accession>
<dbReference type="PANTHER" id="PTHR30327:SF1">
    <property type="entry name" value="UPF0301 PROTEIN YQGE"/>
    <property type="match status" value="1"/>
</dbReference>
<evidence type="ECO:0000313" key="4">
    <source>
        <dbReference type="Proteomes" id="UP000218327"/>
    </source>
</evidence>
<dbReference type="EMBL" id="NVVJ01000003">
    <property type="protein sequence ID" value="PCJ28237.1"/>
    <property type="molecule type" value="Genomic_DNA"/>
</dbReference>
<dbReference type="InterPro" id="IPR003774">
    <property type="entry name" value="AlgH-like"/>
</dbReference>
<sequence length="192" mass="20817">MNTKSDSGFLENQFLIAMPQMVDSYFAHSVTYLWKHNNEGALGIVINKPLLASVAEIFAELDIVCNIDKELFQEQRVLAGGPVERDKGFIIHDNSESWESSVNVAEGISICTSKTILQEIAAGGGPKRYAVALGCAGWEAGQLEKEIINNAWLTAPAEADIIFSHDYENKAQQAASILGINLQQISPAAGHS</sequence>
<dbReference type="SUPFAM" id="SSF143456">
    <property type="entry name" value="VC0467-like"/>
    <property type="match status" value="1"/>
</dbReference>
<evidence type="ECO:0000313" key="3">
    <source>
        <dbReference type="EMBL" id="PCJ28237.1"/>
    </source>
</evidence>
<dbReference type="Pfam" id="PF02622">
    <property type="entry name" value="DUF179"/>
    <property type="match status" value="1"/>
</dbReference>
<dbReference type="Proteomes" id="UP000218327">
    <property type="component" value="Unassembled WGS sequence"/>
</dbReference>
<comment type="caution">
    <text evidence="3">The sequence shown here is derived from an EMBL/GenBank/DDBJ whole genome shotgun (WGS) entry which is preliminary data.</text>
</comment>
<dbReference type="NCBIfam" id="NF001266">
    <property type="entry name" value="PRK00228.1-1"/>
    <property type="match status" value="1"/>
</dbReference>
<dbReference type="AlphaFoldDB" id="A0A2A5B9J5"/>
<name>A0A2A5B9J5_9GAMM</name>
<reference evidence="4" key="1">
    <citation type="submission" date="2017-08" db="EMBL/GenBank/DDBJ databases">
        <title>A dynamic microbial community with high functional redundancy inhabits the cold, oxic subseafloor aquifer.</title>
        <authorList>
            <person name="Tully B.J."/>
            <person name="Wheat C.G."/>
            <person name="Glazer B.T."/>
            <person name="Huber J.A."/>
        </authorList>
    </citation>
    <scope>NUCLEOTIDE SEQUENCE [LARGE SCALE GENOMIC DNA]</scope>
</reference>
<evidence type="ECO:0000256" key="1">
    <source>
        <dbReference type="ARBA" id="ARBA00009600"/>
    </source>
</evidence>
<evidence type="ECO:0000256" key="2">
    <source>
        <dbReference type="HAMAP-Rule" id="MF_00758"/>
    </source>
</evidence>
<dbReference type="Gene3D" id="3.40.1740.10">
    <property type="entry name" value="VC0467-like"/>
    <property type="match status" value="1"/>
</dbReference>
<proteinExistence type="inferred from homology"/>
<gene>
    <name evidence="3" type="ORF">COA96_01650</name>
</gene>
<protein>
    <recommendedName>
        <fullName evidence="2">UPF0301 protein COA96_01650</fullName>
    </recommendedName>
</protein>
<comment type="similarity">
    <text evidence="1 2">Belongs to the UPF0301 (AlgH) family.</text>
</comment>
<dbReference type="GO" id="GO:0005829">
    <property type="term" value="C:cytosol"/>
    <property type="evidence" value="ECO:0007669"/>
    <property type="project" value="TreeGrafter"/>
</dbReference>
<dbReference type="HAMAP" id="MF_00758">
    <property type="entry name" value="UPF0301"/>
    <property type="match status" value="1"/>
</dbReference>
<organism evidence="3 4">
    <name type="scientific">SAR86 cluster bacterium</name>
    <dbReference type="NCBI Taxonomy" id="2030880"/>
    <lineage>
        <taxon>Bacteria</taxon>
        <taxon>Pseudomonadati</taxon>
        <taxon>Pseudomonadota</taxon>
        <taxon>Gammaproteobacteria</taxon>
        <taxon>SAR86 cluster</taxon>
    </lineage>
</organism>
<dbReference type="PANTHER" id="PTHR30327">
    <property type="entry name" value="UNCHARACTERIZED PROTEIN YQGE"/>
    <property type="match status" value="1"/>
</dbReference>